<dbReference type="NCBIfam" id="TIGR02165">
    <property type="entry name" value="cas5_6_GSU0054"/>
    <property type="match status" value="1"/>
</dbReference>
<evidence type="ECO:0000313" key="2">
    <source>
        <dbReference type="Proteomes" id="UP001054801"/>
    </source>
</evidence>
<accession>A0ABY3SXI0</accession>
<keyword evidence="2" id="KW-1185">Reference proteome</keyword>
<gene>
    <name evidence="1" type="primary">csb2</name>
    <name evidence="1" type="ORF">L2Y54_18300</name>
</gene>
<dbReference type="RefSeq" id="WP_236498094.1">
    <property type="nucleotide sequence ID" value="NZ_CP091244.1"/>
</dbReference>
<reference evidence="1" key="1">
    <citation type="journal article" date="2022" name="Microorganisms">
        <title>Two New Species of Filamentous Sulfur Bacteria of the Genus Thiothrix, Thiothrix winogradskyi sp. nov. and 'Candidatus Thiothrix sulfatifontis' sp. nov.</title>
        <authorList>
            <person name="Ravin N.V."/>
            <person name="Rossetti S."/>
            <person name="Beletsky A.V."/>
            <person name="Kadnikov V.V."/>
            <person name="Rudenko T.S."/>
            <person name="Smolyakov D.D."/>
            <person name="Moskvitina M.I."/>
            <person name="Gureeva M.V."/>
            <person name="Mardanov A.V."/>
            <person name="Grabovich M.Y."/>
        </authorList>
    </citation>
    <scope>NUCLEOTIDE SEQUENCE</scope>
    <source>
        <strain evidence="1">CT3</strain>
    </source>
</reference>
<dbReference type="InterPro" id="IPR019089">
    <property type="entry name" value="Cas_GSU0054"/>
</dbReference>
<dbReference type="Pfam" id="PF09609">
    <property type="entry name" value="Cas_GSU0054"/>
    <property type="match status" value="1"/>
</dbReference>
<protein>
    <submittedName>
        <fullName evidence="1">Type I-U CRISPR-associated protein Csb2</fullName>
    </submittedName>
</protein>
<name>A0ABY3SXI0_9GAMM</name>
<proteinExistence type="predicted"/>
<evidence type="ECO:0000313" key="1">
    <source>
        <dbReference type="EMBL" id="UJS23868.1"/>
    </source>
</evidence>
<sequence>MAWLNLYIRYPSQSYHGAEWPPSPFKLMQALIAGFNQGRNRSQPAADFESALRWLEQQNPPWIDAPDSEQGTTLTVAVPNNEDNLTMAAWANGKPESANDKAKRNALKDVPQRFLADDKPLSYHWQIAEEDAVIARQIVAYAQRITVFGRGIDLVVAWGEVSNDTPPVSAQCYLPQQAGVALRVPVPGSFAALEARYQAQFMPRVGNVWVVGLPPLHYGTARYQRADQPTGKPYIAFQLLELHGKGFWVRDARQTNEVAAMMRHLLDKALKGELPDPAAVSQWMGHGDVNGERLHILPLPSIGHEHVDGLIRRVLVTGADAELLERLAWTLEGSELLKDGQPTARLVRIFGDDTVVGMYTGEWHSRRKLPTCEWVSVTPVVMPGFDHHGKRTAKLMREALKQAGLPEPLAMEVSAAPYQRHGHRAGSYAVPNYLKYPQYHVRIRWEKPQYGALAIGAGRFRGLGLLYPVL</sequence>
<organism evidence="1 2">
    <name type="scientific">Thiothrix winogradskyi</name>
    <dbReference type="NCBI Taxonomy" id="96472"/>
    <lineage>
        <taxon>Bacteria</taxon>
        <taxon>Pseudomonadati</taxon>
        <taxon>Pseudomonadota</taxon>
        <taxon>Gammaproteobacteria</taxon>
        <taxon>Thiotrichales</taxon>
        <taxon>Thiotrichaceae</taxon>
        <taxon>Thiothrix</taxon>
    </lineage>
</organism>
<dbReference type="EMBL" id="CP091244">
    <property type="protein sequence ID" value="UJS23868.1"/>
    <property type="molecule type" value="Genomic_DNA"/>
</dbReference>
<dbReference type="Proteomes" id="UP001054801">
    <property type="component" value="Chromosome"/>
</dbReference>